<proteinExistence type="predicted"/>
<feature type="compositionally biased region" description="Polar residues" evidence="1">
    <location>
        <begin position="452"/>
        <end position="462"/>
    </location>
</feature>
<evidence type="ECO:0000313" key="2">
    <source>
        <dbReference type="EMBL" id="CAL5132766.1"/>
    </source>
</evidence>
<feature type="region of interest" description="Disordered" evidence="1">
    <location>
        <begin position="64"/>
        <end position="110"/>
    </location>
</feature>
<dbReference type="EMBL" id="CAXLJL010000134">
    <property type="protein sequence ID" value="CAL5132766.1"/>
    <property type="molecule type" value="Genomic_DNA"/>
</dbReference>
<comment type="caution">
    <text evidence="2">The sequence shown here is derived from an EMBL/GenBank/DDBJ whole genome shotgun (WGS) entry which is preliminary data.</text>
</comment>
<name>A0AAV2T924_CALDB</name>
<organism evidence="2 3">
    <name type="scientific">Calicophoron daubneyi</name>
    <name type="common">Rumen fluke</name>
    <name type="synonym">Paramphistomum daubneyi</name>
    <dbReference type="NCBI Taxonomy" id="300641"/>
    <lineage>
        <taxon>Eukaryota</taxon>
        <taxon>Metazoa</taxon>
        <taxon>Spiralia</taxon>
        <taxon>Lophotrochozoa</taxon>
        <taxon>Platyhelminthes</taxon>
        <taxon>Trematoda</taxon>
        <taxon>Digenea</taxon>
        <taxon>Plagiorchiida</taxon>
        <taxon>Pronocephalata</taxon>
        <taxon>Paramphistomoidea</taxon>
        <taxon>Paramphistomidae</taxon>
        <taxon>Calicophoron</taxon>
    </lineage>
</organism>
<reference evidence="2" key="1">
    <citation type="submission" date="2024-06" db="EMBL/GenBank/DDBJ databases">
        <authorList>
            <person name="Liu X."/>
            <person name="Lenzi L."/>
            <person name="Haldenby T S."/>
            <person name="Uol C."/>
        </authorList>
    </citation>
    <scope>NUCLEOTIDE SEQUENCE</scope>
</reference>
<accession>A0AAV2T924</accession>
<gene>
    <name evidence="2" type="ORF">CDAUBV1_LOCUS5607</name>
</gene>
<dbReference type="Proteomes" id="UP001497525">
    <property type="component" value="Unassembled WGS sequence"/>
</dbReference>
<sequence length="494" mass="55843">MASGLYLKRPENLPPLKLYGYKKITPLEQTEIINRVTRPTHSVLQARILTKKCAQAYSTDEQLQTLKTKSHNGEVGKSPAKQLDISEMNPATTESDLVAQKPTSAKSNKSNLSRSSLALFLESGDINSQFPQLSHKSDICSEPLRRDNAHHLVLPVCSCPKGFAILRDETKKWVEKREVEHLQRMTFSIEPCHHLISKKPLEWNLLKFVVRRLHETKTVSATARQKETGALLKRLSQQRQLSALGFITKWPLVNGVQHPVKASLYRPEYRASFFDSTGHFKVKDYFNRVAMTQKWDYQLAKISRPTTASKLKHRGHCPICEENPCDRTVLGVGLSEQNSYSSQANRSLKHQEVLIERLIKPTMASRGTTIVCPRASGYDESVHTDRNEDNTYLCGEAIVRRIAHSAKTLPLISGLERSSSLASITRRVYSEAILVFSGTHASKDEKRKVQRTKSSPKSTTFSLGKRRRDPRTLPPASTFLKWNSKLSLGEVLHE</sequence>
<feature type="region of interest" description="Disordered" evidence="1">
    <location>
        <begin position="444"/>
        <end position="474"/>
    </location>
</feature>
<dbReference type="AlphaFoldDB" id="A0AAV2T924"/>
<protein>
    <submittedName>
        <fullName evidence="2">Uncharacterized protein</fullName>
    </submittedName>
</protein>
<evidence type="ECO:0000313" key="3">
    <source>
        <dbReference type="Proteomes" id="UP001497525"/>
    </source>
</evidence>
<evidence type="ECO:0000256" key="1">
    <source>
        <dbReference type="SAM" id="MobiDB-lite"/>
    </source>
</evidence>